<dbReference type="RefSeq" id="WP_386255319.1">
    <property type="nucleotide sequence ID" value="NZ_JBHTRV010000059.1"/>
</dbReference>
<feature type="chain" id="PRO_5046009113" evidence="1">
    <location>
        <begin position="24"/>
        <end position="168"/>
    </location>
</feature>
<organism evidence="2 3">
    <name type="scientific">Streptomyces wedmorensis</name>
    <dbReference type="NCBI Taxonomy" id="43759"/>
    <lineage>
        <taxon>Bacteria</taxon>
        <taxon>Bacillati</taxon>
        <taxon>Actinomycetota</taxon>
        <taxon>Actinomycetes</taxon>
        <taxon>Kitasatosporales</taxon>
        <taxon>Streptomycetaceae</taxon>
        <taxon>Streptomyces</taxon>
    </lineage>
</organism>
<sequence length="168" mass="17957">MRVIIATALALSGVASTAGPADAGTTSICGGRFAYRAHVQDLGWQPWVCGGQWSGTQGLAKNLEAIEFQVNPANAETFCARAHRSSYGWDSTFQCKNSGIFQIGTTGMNSPIEAIEVAPQINIITGNAYSRNVGWLGGMTYAGKIGMIGTVGQNRPMEMFWLSINYVE</sequence>
<name>A0ABW6J6V1_STRWE</name>
<dbReference type="EMBL" id="JBHTRV010000059">
    <property type="protein sequence ID" value="MFE5985656.1"/>
    <property type="molecule type" value="Genomic_DNA"/>
</dbReference>
<dbReference type="InterPro" id="IPR006637">
    <property type="entry name" value="ChW"/>
</dbReference>
<protein>
    <submittedName>
        <fullName evidence="2">Uncharacterized protein</fullName>
    </submittedName>
</protein>
<reference evidence="2 3" key="1">
    <citation type="submission" date="2024-09" db="EMBL/GenBank/DDBJ databases">
        <title>The Natural Products Discovery Center: Release of the First 8490 Sequenced Strains for Exploring Actinobacteria Biosynthetic Diversity.</title>
        <authorList>
            <person name="Kalkreuter E."/>
            <person name="Kautsar S.A."/>
            <person name="Yang D."/>
            <person name="Bader C.D."/>
            <person name="Teijaro C.N."/>
            <person name="Fluegel L."/>
            <person name="Davis C.M."/>
            <person name="Simpson J.R."/>
            <person name="Lauterbach L."/>
            <person name="Steele A.D."/>
            <person name="Gui C."/>
            <person name="Meng S."/>
            <person name="Li G."/>
            <person name="Viehrig K."/>
            <person name="Ye F."/>
            <person name="Su P."/>
            <person name="Kiefer A.F."/>
            <person name="Nichols A."/>
            <person name="Cepeda A.J."/>
            <person name="Yan W."/>
            <person name="Fan B."/>
            <person name="Jiang Y."/>
            <person name="Adhikari A."/>
            <person name="Zheng C.-J."/>
            <person name="Schuster L."/>
            <person name="Cowan T.M."/>
            <person name="Smanski M.J."/>
            <person name="Chevrette M.G."/>
            <person name="De Carvalho L.P.S."/>
            <person name="Shen B."/>
        </authorList>
    </citation>
    <scope>NUCLEOTIDE SEQUENCE [LARGE SCALE GENOMIC DNA]</scope>
    <source>
        <strain evidence="2 3">NPDC056472</strain>
    </source>
</reference>
<proteinExistence type="predicted"/>
<dbReference type="Pfam" id="PF07538">
    <property type="entry name" value="ChW"/>
    <property type="match status" value="1"/>
</dbReference>
<evidence type="ECO:0000313" key="3">
    <source>
        <dbReference type="Proteomes" id="UP001600424"/>
    </source>
</evidence>
<evidence type="ECO:0000256" key="1">
    <source>
        <dbReference type="SAM" id="SignalP"/>
    </source>
</evidence>
<keyword evidence="1" id="KW-0732">Signal</keyword>
<accession>A0ABW6J6V1</accession>
<evidence type="ECO:0000313" key="2">
    <source>
        <dbReference type="EMBL" id="MFE5985656.1"/>
    </source>
</evidence>
<dbReference type="Proteomes" id="UP001600424">
    <property type="component" value="Unassembled WGS sequence"/>
</dbReference>
<feature type="signal peptide" evidence="1">
    <location>
        <begin position="1"/>
        <end position="23"/>
    </location>
</feature>
<comment type="caution">
    <text evidence="2">The sequence shown here is derived from an EMBL/GenBank/DDBJ whole genome shotgun (WGS) entry which is preliminary data.</text>
</comment>
<keyword evidence="3" id="KW-1185">Reference proteome</keyword>
<dbReference type="SMART" id="SM00728">
    <property type="entry name" value="ChW"/>
    <property type="match status" value="1"/>
</dbReference>
<gene>
    <name evidence="2" type="ORF">ACFQ63_39010</name>
</gene>